<dbReference type="Pfam" id="PF12597">
    <property type="entry name" value="Cox20"/>
    <property type="match status" value="1"/>
</dbReference>
<evidence type="ECO:0000256" key="9">
    <source>
        <dbReference type="PIRNR" id="PIRNR007871"/>
    </source>
</evidence>
<comment type="function">
    <text evidence="9">Involved in the assembly of the cytochrome c oxidase complex.</text>
</comment>
<proteinExistence type="inferred from homology"/>
<evidence type="ECO:0000313" key="13">
    <source>
        <dbReference type="Proteomes" id="UP000094801"/>
    </source>
</evidence>
<evidence type="ECO:0000256" key="11">
    <source>
        <dbReference type="SAM" id="Phobius"/>
    </source>
</evidence>
<accession>A0A1E4T002</accession>
<feature type="region of interest" description="Disordered" evidence="10">
    <location>
        <begin position="1"/>
        <end position="61"/>
    </location>
</feature>
<evidence type="ECO:0000256" key="1">
    <source>
        <dbReference type="ARBA" id="ARBA00004273"/>
    </source>
</evidence>
<dbReference type="GO" id="GO:0005743">
    <property type="term" value="C:mitochondrial inner membrane"/>
    <property type="evidence" value="ECO:0007669"/>
    <property type="project" value="UniProtKB-SubCell"/>
</dbReference>
<dbReference type="PANTHER" id="PTHR31586">
    <property type="entry name" value="CYTOCHROME C OXIDASE PROTEIN 20"/>
    <property type="match status" value="1"/>
</dbReference>
<dbReference type="PANTHER" id="PTHR31586:SF1">
    <property type="entry name" value="CYTOCHROME C OXIDASE ASSEMBLY PROTEIN COX20, MITOCHONDRIAL"/>
    <property type="match status" value="1"/>
</dbReference>
<feature type="compositionally biased region" description="Basic and acidic residues" evidence="10">
    <location>
        <begin position="35"/>
        <end position="44"/>
    </location>
</feature>
<evidence type="ECO:0000313" key="12">
    <source>
        <dbReference type="EMBL" id="ODV85067.1"/>
    </source>
</evidence>
<comment type="similarity">
    <text evidence="2 9">Belongs to the COX20 family.</text>
</comment>
<keyword evidence="7 9" id="KW-0496">Mitochondrion</keyword>
<dbReference type="PIRSF" id="PIRSF007871">
    <property type="entry name" value="Cox20"/>
    <property type="match status" value="1"/>
</dbReference>
<evidence type="ECO:0000256" key="2">
    <source>
        <dbReference type="ARBA" id="ARBA00009575"/>
    </source>
</evidence>
<reference evidence="13" key="1">
    <citation type="submission" date="2016-04" db="EMBL/GenBank/DDBJ databases">
        <title>Comparative genomics of biotechnologically important yeasts.</title>
        <authorList>
            <consortium name="DOE Joint Genome Institute"/>
            <person name="Riley R."/>
            <person name="Haridas S."/>
            <person name="Wolfe K.H."/>
            <person name="Lopes M.R."/>
            <person name="Hittinger C.T."/>
            <person name="Goker M."/>
            <person name="Salamov A."/>
            <person name="Wisecaver J."/>
            <person name="Long T.M."/>
            <person name="Aerts A.L."/>
            <person name="Barry K."/>
            <person name="Choi C."/>
            <person name="Clum A."/>
            <person name="Coughlan A.Y."/>
            <person name="Deshpande S."/>
            <person name="Douglass A.P."/>
            <person name="Hanson S.J."/>
            <person name="Klenk H.-P."/>
            <person name="Labutti K."/>
            <person name="Lapidus A."/>
            <person name="Lindquist E."/>
            <person name="Lipzen A."/>
            <person name="Meier-Kolthoff J.P."/>
            <person name="Ohm R.A."/>
            <person name="Otillar R.P."/>
            <person name="Pangilinan J."/>
            <person name="Peng Y."/>
            <person name="Rokas A."/>
            <person name="Rosa C.A."/>
            <person name="Scheuner C."/>
            <person name="Sibirny A.A."/>
            <person name="Slot J.C."/>
            <person name="Stielow J.B."/>
            <person name="Sun H."/>
            <person name="Kurtzman C.P."/>
            <person name="Blackwell M."/>
            <person name="Grigoriev I.V."/>
            <person name="Jeffries T.W."/>
        </authorList>
    </citation>
    <scope>NUCLEOTIDE SEQUENCE [LARGE SCALE GENOMIC DNA]</scope>
    <source>
        <strain evidence="13">NRRL YB-2248</strain>
    </source>
</reference>
<feature type="compositionally biased region" description="Low complexity" evidence="10">
    <location>
        <begin position="14"/>
        <end position="23"/>
    </location>
</feature>
<keyword evidence="4 11" id="KW-0812">Transmembrane</keyword>
<evidence type="ECO:0000256" key="7">
    <source>
        <dbReference type="ARBA" id="ARBA00023128"/>
    </source>
</evidence>
<evidence type="ECO:0000256" key="3">
    <source>
        <dbReference type="ARBA" id="ARBA00017689"/>
    </source>
</evidence>
<organism evidence="12 13">
    <name type="scientific">[Candida] arabinofermentans NRRL YB-2248</name>
    <dbReference type="NCBI Taxonomy" id="983967"/>
    <lineage>
        <taxon>Eukaryota</taxon>
        <taxon>Fungi</taxon>
        <taxon>Dikarya</taxon>
        <taxon>Ascomycota</taxon>
        <taxon>Saccharomycotina</taxon>
        <taxon>Pichiomycetes</taxon>
        <taxon>Pichiales</taxon>
        <taxon>Pichiaceae</taxon>
        <taxon>Ogataea</taxon>
        <taxon>Ogataea/Candida clade</taxon>
    </lineage>
</organism>
<protein>
    <recommendedName>
        <fullName evidence="3 9">Cytochrome c oxidase assembly protein COX20, mitochondrial</fullName>
    </recommendedName>
</protein>
<dbReference type="GO" id="GO:0033617">
    <property type="term" value="P:mitochondrial respiratory chain complex IV assembly"/>
    <property type="evidence" value="ECO:0007669"/>
    <property type="project" value="InterPro"/>
</dbReference>
<comment type="subcellular location">
    <subcellularLocation>
        <location evidence="1 9">Mitochondrion inner membrane</location>
    </subcellularLocation>
</comment>
<dbReference type="AlphaFoldDB" id="A0A1E4T002"/>
<feature type="compositionally biased region" description="Low complexity" evidence="10">
    <location>
        <begin position="47"/>
        <end position="59"/>
    </location>
</feature>
<keyword evidence="13" id="KW-1185">Reference proteome</keyword>
<keyword evidence="5 9" id="KW-0999">Mitochondrion inner membrane</keyword>
<sequence>MVWPFSKKSSSQEAPADTTTAAAGDKKQPLFLEDVAPKFPDDQNKLQTDPQSQPQQPTTHAQEIKRIVKSLSLADFHIANLVEIPCFREAGLTGFSTFAVFFSVIFLYHKNVRKAANWGFGGLMLGSIFSWEQCNRVRKQSQLGVQLAQERFKQRQLEKMRQEEEANKRQ</sequence>
<evidence type="ECO:0000256" key="10">
    <source>
        <dbReference type="SAM" id="MobiDB-lite"/>
    </source>
</evidence>
<keyword evidence="6 11" id="KW-1133">Transmembrane helix</keyword>
<dbReference type="InterPro" id="IPR022533">
    <property type="entry name" value="Cox20"/>
</dbReference>
<feature type="transmembrane region" description="Helical" evidence="11">
    <location>
        <begin position="90"/>
        <end position="109"/>
    </location>
</feature>
<evidence type="ECO:0000256" key="6">
    <source>
        <dbReference type="ARBA" id="ARBA00022989"/>
    </source>
</evidence>
<evidence type="ECO:0000256" key="5">
    <source>
        <dbReference type="ARBA" id="ARBA00022792"/>
    </source>
</evidence>
<dbReference type="OrthoDB" id="14603at2759"/>
<keyword evidence="8 9" id="KW-0472">Membrane</keyword>
<gene>
    <name evidence="12" type="ORF">CANARDRAFT_8195</name>
</gene>
<dbReference type="EMBL" id="KV453854">
    <property type="protein sequence ID" value="ODV85067.1"/>
    <property type="molecule type" value="Genomic_DNA"/>
</dbReference>
<evidence type="ECO:0000256" key="4">
    <source>
        <dbReference type="ARBA" id="ARBA00022692"/>
    </source>
</evidence>
<evidence type="ECO:0000256" key="8">
    <source>
        <dbReference type="ARBA" id="ARBA00023136"/>
    </source>
</evidence>
<name>A0A1E4T002_9ASCO</name>
<dbReference type="Proteomes" id="UP000094801">
    <property type="component" value="Unassembled WGS sequence"/>
</dbReference>